<dbReference type="GO" id="GO:0016780">
    <property type="term" value="F:phosphotransferase activity, for other substituted phosphate groups"/>
    <property type="evidence" value="ECO:0007669"/>
    <property type="project" value="TreeGrafter"/>
</dbReference>
<keyword evidence="5" id="KW-1185">Reference proteome</keyword>
<dbReference type="PANTHER" id="PTHR30576">
    <property type="entry name" value="COLANIC BIOSYNTHESIS UDP-GLUCOSE LIPID CARRIER TRANSFERASE"/>
    <property type="match status" value="1"/>
</dbReference>
<evidence type="ECO:0000256" key="2">
    <source>
        <dbReference type="SAM" id="Phobius"/>
    </source>
</evidence>
<dbReference type="Pfam" id="PF02397">
    <property type="entry name" value="Bac_transf"/>
    <property type="match status" value="1"/>
</dbReference>
<dbReference type="AlphaFoldDB" id="A0A1W2DNQ7"/>
<dbReference type="PANTHER" id="PTHR30576:SF10">
    <property type="entry name" value="SLL5057 PROTEIN"/>
    <property type="match status" value="1"/>
</dbReference>
<keyword evidence="4" id="KW-0808">Transferase</keyword>
<dbReference type="InterPro" id="IPR003362">
    <property type="entry name" value="Bact_transf"/>
</dbReference>
<protein>
    <submittedName>
        <fullName evidence="4">Sugar transferase involved in LPS biosynthesis (Colanic, teichoic acid)</fullName>
    </submittedName>
</protein>
<proteinExistence type="inferred from homology"/>
<dbReference type="Proteomes" id="UP000192418">
    <property type="component" value="Unassembled WGS sequence"/>
</dbReference>
<gene>
    <name evidence="4" type="ORF">SAMN02746065_11919</name>
</gene>
<dbReference type="STRING" id="1121400.SAMN02746065_11919"/>
<dbReference type="RefSeq" id="WP_212637971.1">
    <property type="nucleotide sequence ID" value="NZ_FWXY01000019.1"/>
</dbReference>
<comment type="similarity">
    <text evidence="1">Belongs to the bacterial sugar transferase family.</text>
</comment>
<organism evidence="4 5">
    <name type="scientific">Desulfocicer vacuolatum DSM 3385</name>
    <dbReference type="NCBI Taxonomy" id="1121400"/>
    <lineage>
        <taxon>Bacteria</taxon>
        <taxon>Pseudomonadati</taxon>
        <taxon>Thermodesulfobacteriota</taxon>
        <taxon>Desulfobacteria</taxon>
        <taxon>Desulfobacterales</taxon>
        <taxon>Desulfobacteraceae</taxon>
        <taxon>Desulfocicer</taxon>
    </lineage>
</organism>
<evidence type="ECO:0000313" key="4">
    <source>
        <dbReference type="EMBL" id="SMC99059.1"/>
    </source>
</evidence>
<sequence>MGFHFDSLIFNKALKKGLEKGLMKTYTRKALLDELTRRYDRSGSRGSFNYLRKKYAWLVVTRATNMVKRTMDIVVAMTFLVGLSPLLLLVALIIKAIDRGPVIYTQQRVGKWGREFSFPKFRSMVVNADEIRQTILNQSHHTDSVTFKMAKDPRITWIGKIIRKLSIDELPQLWNVLKGDMSLVGPRPPLPEEVARYTLKDRRRLDVTPGLTCTWQVSGRSDIPFDEQVKLDVAYIESKSFMTDLRILFKTIPAVLSGKGAY</sequence>
<feature type="transmembrane region" description="Helical" evidence="2">
    <location>
        <begin position="73"/>
        <end position="94"/>
    </location>
</feature>
<evidence type="ECO:0000259" key="3">
    <source>
        <dbReference type="Pfam" id="PF02397"/>
    </source>
</evidence>
<name>A0A1W2DNQ7_9BACT</name>
<evidence type="ECO:0000313" key="5">
    <source>
        <dbReference type="Proteomes" id="UP000192418"/>
    </source>
</evidence>
<keyword evidence="2" id="KW-1133">Transmembrane helix</keyword>
<keyword evidence="2" id="KW-0472">Membrane</keyword>
<feature type="domain" description="Bacterial sugar transferase" evidence="3">
    <location>
        <begin position="68"/>
        <end position="256"/>
    </location>
</feature>
<accession>A0A1W2DNQ7</accession>
<keyword evidence="2" id="KW-0812">Transmembrane</keyword>
<dbReference type="EMBL" id="FWXY01000019">
    <property type="protein sequence ID" value="SMC99059.1"/>
    <property type="molecule type" value="Genomic_DNA"/>
</dbReference>
<reference evidence="4 5" key="1">
    <citation type="submission" date="2017-04" db="EMBL/GenBank/DDBJ databases">
        <authorList>
            <person name="Afonso C.L."/>
            <person name="Miller P.J."/>
            <person name="Scott M.A."/>
            <person name="Spackman E."/>
            <person name="Goraichik I."/>
            <person name="Dimitrov K.M."/>
            <person name="Suarez D.L."/>
            <person name="Swayne D.E."/>
        </authorList>
    </citation>
    <scope>NUCLEOTIDE SEQUENCE [LARGE SCALE GENOMIC DNA]</scope>
    <source>
        <strain evidence="4 5">DSM 3385</strain>
    </source>
</reference>
<evidence type="ECO:0000256" key="1">
    <source>
        <dbReference type="ARBA" id="ARBA00006464"/>
    </source>
</evidence>